<keyword evidence="1" id="KW-0378">Hydrolase</keyword>
<evidence type="ECO:0000313" key="4">
    <source>
        <dbReference type="Proteomes" id="UP000184520"/>
    </source>
</evidence>
<reference evidence="4" key="1">
    <citation type="submission" date="2016-11" db="EMBL/GenBank/DDBJ databases">
        <authorList>
            <person name="Varghese N."/>
            <person name="Submissions S."/>
        </authorList>
    </citation>
    <scope>NUCLEOTIDE SEQUENCE [LARGE SCALE GENOMIC DNA]</scope>
    <source>
        <strain evidence="4">CGMCC 1.8995</strain>
    </source>
</reference>
<dbReference type="SUPFAM" id="SSF53474">
    <property type="entry name" value="alpha/beta-Hydrolases"/>
    <property type="match status" value="1"/>
</dbReference>
<name>A0A1M5Q4G0_9ALTE</name>
<feature type="domain" description="AB hydrolase-1" evidence="2">
    <location>
        <begin position="17"/>
        <end position="247"/>
    </location>
</feature>
<dbReference type="InterPro" id="IPR029058">
    <property type="entry name" value="AB_hydrolase_fold"/>
</dbReference>
<dbReference type="Pfam" id="PF00561">
    <property type="entry name" value="Abhydrolase_1"/>
    <property type="match status" value="1"/>
</dbReference>
<sequence>MSLQLHHQVFKQDKDAPWVVLIHGLFGNLDNLTVLRKPLAEQYNVITIDLPDHGESPHVDAFSLSLCVEGISALLDTYDIAAAHIVGHSLGGKAAMMTALMKPEKVLSLVVLDISPVNYPPHHQTIFAALKHVDLSVVTSRKDADQQLQAGIQEAGVRQFLLKSLYQNDAGDWQWRFNLTGLESNYTNISRFEAPAGRQYSGNVTFIKGGNSDYIKREHQADIAALFPNAKARIVEGTGHWLHAEKPQVVVNLVSRALQSANQG</sequence>
<dbReference type="EMBL" id="FQWD01000006">
    <property type="protein sequence ID" value="SHH08888.1"/>
    <property type="molecule type" value="Genomic_DNA"/>
</dbReference>
<protein>
    <submittedName>
        <fullName evidence="3">Esterase</fullName>
    </submittedName>
</protein>
<dbReference type="Proteomes" id="UP000184520">
    <property type="component" value="Unassembled WGS sequence"/>
</dbReference>
<evidence type="ECO:0000259" key="2">
    <source>
        <dbReference type="Pfam" id="PF00561"/>
    </source>
</evidence>
<gene>
    <name evidence="3" type="ORF">SAMN05216361_3734</name>
</gene>
<dbReference type="AlphaFoldDB" id="A0A1M5Q4G0"/>
<dbReference type="PRINTS" id="PR00412">
    <property type="entry name" value="EPOXHYDRLASE"/>
</dbReference>
<dbReference type="RefSeq" id="WP_073324679.1">
    <property type="nucleotide sequence ID" value="NZ_FQWD01000006.1"/>
</dbReference>
<dbReference type="Gene3D" id="3.40.50.1820">
    <property type="entry name" value="alpha/beta hydrolase"/>
    <property type="match status" value="1"/>
</dbReference>
<dbReference type="OrthoDB" id="9808398at2"/>
<accession>A0A1M5Q4G0</accession>
<proteinExistence type="predicted"/>
<dbReference type="STRING" id="634436.SAMN05216361_3734"/>
<keyword evidence="4" id="KW-1185">Reference proteome</keyword>
<dbReference type="GO" id="GO:0016787">
    <property type="term" value="F:hydrolase activity"/>
    <property type="evidence" value="ECO:0007669"/>
    <property type="project" value="UniProtKB-KW"/>
</dbReference>
<evidence type="ECO:0000313" key="3">
    <source>
        <dbReference type="EMBL" id="SHH08888.1"/>
    </source>
</evidence>
<dbReference type="PANTHER" id="PTHR46118">
    <property type="entry name" value="PROTEIN ABHD11"/>
    <property type="match status" value="1"/>
</dbReference>
<dbReference type="InterPro" id="IPR000073">
    <property type="entry name" value="AB_hydrolase_1"/>
</dbReference>
<evidence type="ECO:0000256" key="1">
    <source>
        <dbReference type="ARBA" id="ARBA00022801"/>
    </source>
</evidence>
<organism evidence="3 4">
    <name type="scientific">Marisediminitalea aggregata</name>
    <dbReference type="NCBI Taxonomy" id="634436"/>
    <lineage>
        <taxon>Bacteria</taxon>
        <taxon>Pseudomonadati</taxon>
        <taxon>Pseudomonadota</taxon>
        <taxon>Gammaproteobacteria</taxon>
        <taxon>Alteromonadales</taxon>
        <taxon>Alteromonadaceae</taxon>
        <taxon>Marisediminitalea</taxon>
    </lineage>
</organism>
<dbReference type="PRINTS" id="PR00111">
    <property type="entry name" value="ABHYDROLASE"/>
</dbReference>
<dbReference type="PANTHER" id="PTHR46118:SF4">
    <property type="entry name" value="PROTEIN ABHD11"/>
    <property type="match status" value="1"/>
</dbReference>
<dbReference type="InterPro" id="IPR000639">
    <property type="entry name" value="Epox_hydrolase-like"/>
</dbReference>